<evidence type="ECO:0000313" key="2">
    <source>
        <dbReference type="Proteomes" id="UP001626550"/>
    </source>
</evidence>
<accession>A0ABD2PZP7</accession>
<comment type="caution">
    <text evidence="1">The sequence shown here is derived from an EMBL/GenBank/DDBJ whole genome shotgun (WGS) entry which is preliminary data.</text>
</comment>
<protein>
    <submittedName>
        <fullName evidence="1">Uncharacterized protein</fullName>
    </submittedName>
</protein>
<dbReference type="Proteomes" id="UP001626550">
    <property type="component" value="Unassembled WGS sequence"/>
</dbReference>
<gene>
    <name evidence="1" type="ORF">Ciccas_010086</name>
</gene>
<name>A0ABD2PZP7_9PLAT</name>
<reference evidence="1 2" key="1">
    <citation type="submission" date="2024-11" db="EMBL/GenBank/DDBJ databases">
        <title>Adaptive evolution of stress response genes in parasites aligns with host niche diversity.</title>
        <authorList>
            <person name="Hahn C."/>
            <person name="Resl P."/>
        </authorList>
    </citation>
    <scope>NUCLEOTIDE SEQUENCE [LARGE SCALE GENOMIC DNA]</scope>
    <source>
        <strain evidence="1">EGGRZ-B1_66</strain>
        <tissue evidence="1">Body</tissue>
    </source>
</reference>
<keyword evidence="2" id="KW-1185">Reference proteome</keyword>
<dbReference type="AlphaFoldDB" id="A0ABD2PZP7"/>
<dbReference type="EMBL" id="JBJKFK010002289">
    <property type="protein sequence ID" value="KAL3311331.1"/>
    <property type="molecule type" value="Genomic_DNA"/>
</dbReference>
<sequence length="98" mass="11667">MKVAKELQDKQDFLRKYMEKAGFTDMEFSYPESKKDQDRIFVSVPKFNNFQCVLIYTIEDKQGELYKLNQREGVEDLFKRKEVDKKGNDKNAATKEKD</sequence>
<evidence type="ECO:0000313" key="1">
    <source>
        <dbReference type="EMBL" id="KAL3311331.1"/>
    </source>
</evidence>
<proteinExistence type="predicted"/>
<organism evidence="1 2">
    <name type="scientific">Cichlidogyrus casuarinus</name>
    <dbReference type="NCBI Taxonomy" id="1844966"/>
    <lineage>
        <taxon>Eukaryota</taxon>
        <taxon>Metazoa</taxon>
        <taxon>Spiralia</taxon>
        <taxon>Lophotrochozoa</taxon>
        <taxon>Platyhelminthes</taxon>
        <taxon>Monogenea</taxon>
        <taxon>Monopisthocotylea</taxon>
        <taxon>Dactylogyridea</taxon>
        <taxon>Ancyrocephalidae</taxon>
        <taxon>Cichlidogyrus</taxon>
    </lineage>
</organism>